<sequence>MYRLALIGSALTILLASCSPRPVFRMHPQAEQTSFEQGTEYVQIERNGVILTMSYYRHLSDQFVMDVEVVNETDSLLRVDPTQFSYDALKYISQDTSNLPLISSRRAINPELQLLEKDLQIAQTEANQRTGDLLHAIGQTASIVNYATADSQEEREDISQRSEEASINHEINRQRRAFYKSGLRDQREVWEIDALRKTDLFPGEYVRGYLFFKNEPDARAYIFYFDSAQALIELRYLQKRYKKKEGDIILY</sequence>
<dbReference type="Proteomes" id="UP001207918">
    <property type="component" value="Unassembled WGS sequence"/>
</dbReference>
<dbReference type="PROSITE" id="PS51257">
    <property type="entry name" value="PROKAR_LIPOPROTEIN"/>
    <property type="match status" value="1"/>
</dbReference>
<dbReference type="RefSeq" id="WP_265766382.1">
    <property type="nucleotide sequence ID" value="NZ_JAGGJA010000007.1"/>
</dbReference>
<evidence type="ECO:0000313" key="1">
    <source>
        <dbReference type="EMBL" id="MCW9707592.1"/>
    </source>
</evidence>
<gene>
    <name evidence="1" type="ORF">J6I44_12065</name>
</gene>
<organism evidence="1 2">
    <name type="scientific">Fodinibius salsisoli</name>
    <dbReference type="NCBI Taxonomy" id="2820877"/>
    <lineage>
        <taxon>Bacteria</taxon>
        <taxon>Pseudomonadati</taxon>
        <taxon>Balneolota</taxon>
        <taxon>Balneolia</taxon>
        <taxon>Balneolales</taxon>
        <taxon>Balneolaceae</taxon>
        <taxon>Fodinibius</taxon>
    </lineage>
</organism>
<keyword evidence="2" id="KW-1185">Reference proteome</keyword>
<accession>A0ABT3PP06</accession>
<proteinExistence type="predicted"/>
<reference evidence="1 2" key="1">
    <citation type="submission" date="2021-03" db="EMBL/GenBank/DDBJ databases">
        <title>Aliifodinibius sp. nov., a new bacterium isolated from saline soil.</title>
        <authorList>
            <person name="Galisteo C."/>
            <person name="De La Haba R."/>
            <person name="Sanchez-Porro C."/>
            <person name="Ventosa A."/>
        </authorList>
    </citation>
    <scope>NUCLEOTIDE SEQUENCE [LARGE SCALE GENOMIC DNA]</scope>
    <source>
        <strain evidence="1 2">1BSP15-2V2</strain>
    </source>
</reference>
<dbReference type="EMBL" id="JAGGJA010000007">
    <property type="protein sequence ID" value="MCW9707592.1"/>
    <property type="molecule type" value="Genomic_DNA"/>
</dbReference>
<name>A0ABT3PP06_9BACT</name>
<comment type="caution">
    <text evidence="1">The sequence shown here is derived from an EMBL/GenBank/DDBJ whole genome shotgun (WGS) entry which is preliminary data.</text>
</comment>
<evidence type="ECO:0000313" key="2">
    <source>
        <dbReference type="Proteomes" id="UP001207918"/>
    </source>
</evidence>
<protein>
    <submittedName>
        <fullName evidence="1">Uncharacterized protein</fullName>
    </submittedName>
</protein>